<reference evidence="2 3" key="1">
    <citation type="submission" date="2017-11" db="EMBL/GenBank/DDBJ databases">
        <title>Draft genome of actinobacteria isolated from guarana (Paullinia cupana (Mart.) Ducke.</title>
        <authorList>
            <person name="Siqueira K.A."/>
            <person name="Liotti R.G."/>
            <person name="Mendes T.A.O."/>
            <person name="Soares M.A."/>
        </authorList>
    </citation>
    <scope>NUCLEOTIDE SEQUENCE [LARGE SCALE GENOMIC DNA]</scope>
    <source>
        <strain evidence="2 3">193</strain>
    </source>
</reference>
<keyword evidence="3" id="KW-1185">Reference proteome</keyword>
<proteinExistence type="predicted"/>
<sequence length="104" mass="11072">MVVTFFPGRGTVFEEAFLDGQAEGQAAGLAEGQAAGLAEGQAKGVLRILEVRGIPLSDEVREHITGCTDLARLDDWLDRAGTVERAEDLFSETPAATQETPTPE</sequence>
<comment type="caution">
    <text evidence="2">The sequence shown here is derived from an EMBL/GenBank/DDBJ whole genome shotgun (WGS) entry which is preliminary data.</text>
</comment>
<accession>A0A3M0IHQ9</accession>
<evidence type="ECO:0000256" key="1">
    <source>
        <dbReference type="SAM" id="MobiDB-lite"/>
    </source>
</evidence>
<dbReference type="Proteomes" id="UP000270471">
    <property type="component" value="Unassembled WGS sequence"/>
</dbReference>
<dbReference type="RefSeq" id="WP_121887575.1">
    <property type="nucleotide sequence ID" value="NZ_PENI01000001.1"/>
</dbReference>
<feature type="compositionally biased region" description="Low complexity" evidence="1">
    <location>
        <begin position="92"/>
        <end position="104"/>
    </location>
</feature>
<protein>
    <submittedName>
        <fullName evidence="2">Uncharacterized protein</fullName>
    </submittedName>
</protein>
<organism evidence="2 3">
    <name type="scientific">Streptomyces shenzhenensis</name>
    <dbReference type="NCBI Taxonomy" id="943815"/>
    <lineage>
        <taxon>Bacteria</taxon>
        <taxon>Bacillati</taxon>
        <taxon>Actinomycetota</taxon>
        <taxon>Actinomycetes</taxon>
        <taxon>Kitasatosporales</taxon>
        <taxon>Streptomycetaceae</taxon>
        <taxon>Streptomyces</taxon>
    </lineage>
</organism>
<evidence type="ECO:0000313" key="3">
    <source>
        <dbReference type="Proteomes" id="UP000270471"/>
    </source>
</evidence>
<name>A0A3M0IHQ9_9ACTN</name>
<gene>
    <name evidence="2" type="ORF">CTZ28_02935</name>
</gene>
<feature type="region of interest" description="Disordered" evidence="1">
    <location>
        <begin position="84"/>
        <end position="104"/>
    </location>
</feature>
<dbReference type="EMBL" id="PENI01000001">
    <property type="protein sequence ID" value="RMB87908.1"/>
    <property type="molecule type" value="Genomic_DNA"/>
</dbReference>
<dbReference type="PANTHER" id="PTHR34613:SF1">
    <property type="entry name" value="SLL6017 PROTEIN"/>
    <property type="match status" value="1"/>
</dbReference>
<evidence type="ECO:0000313" key="2">
    <source>
        <dbReference type="EMBL" id="RMB87908.1"/>
    </source>
</evidence>
<dbReference type="AlphaFoldDB" id="A0A3M0IHQ9"/>
<dbReference type="PANTHER" id="PTHR34613">
    <property type="entry name" value="SLL0800 PROTEIN"/>
    <property type="match status" value="1"/>
</dbReference>